<reference evidence="3" key="1">
    <citation type="journal article" date="2019" name="Int. J. Syst. Evol. Microbiol.">
        <title>The Global Catalogue of Microorganisms (GCM) 10K type strain sequencing project: providing services to taxonomists for standard genome sequencing and annotation.</title>
        <authorList>
            <consortium name="The Broad Institute Genomics Platform"/>
            <consortium name="The Broad Institute Genome Sequencing Center for Infectious Disease"/>
            <person name="Wu L."/>
            <person name="Ma J."/>
        </authorList>
    </citation>
    <scope>NUCLEOTIDE SEQUENCE [LARGE SCALE GENOMIC DNA]</scope>
    <source>
        <strain evidence="3">KCTC 42964</strain>
    </source>
</reference>
<name>A0ABV7L651_9PROT</name>
<accession>A0ABV7L651</accession>
<keyword evidence="3" id="KW-1185">Reference proteome</keyword>
<feature type="transmembrane region" description="Helical" evidence="1">
    <location>
        <begin position="21"/>
        <end position="44"/>
    </location>
</feature>
<keyword evidence="1" id="KW-0812">Transmembrane</keyword>
<feature type="non-terminal residue" evidence="2">
    <location>
        <position position="67"/>
    </location>
</feature>
<keyword evidence="1" id="KW-1133">Transmembrane helix</keyword>
<protein>
    <submittedName>
        <fullName evidence="2">Cell division protein FtsX</fullName>
    </submittedName>
</protein>
<keyword evidence="2" id="KW-0132">Cell division</keyword>
<sequence length="67" mass="7052">MIRRRRRQAPLLELDRDSSGRSLPGVVAVMVALAVLAMAGALLLDSAGGSWDAIGADRLLVQVDALP</sequence>
<gene>
    <name evidence="2" type="ORF">ACFOGJ_22450</name>
</gene>
<dbReference type="Proteomes" id="UP001595528">
    <property type="component" value="Unassembled WGS sequence"/>
</dbReference>
<evidence type="ECO:0000313" key="2">
    <source>
        <dbReference type="EMBL" id="MFC3230029.1"/>
    </source>
</evidence>
<dbReference type="GO" id="GO:0051301">
    <property type="term" value="P:cell division"/>
    <property type="evidence" value="ECO:0007669"/>
    <property type="project" value="UniProtKB-KW"/>
</dbReference>
<evidence type="ECO:0000256" key="1">
    <source>
        <dbReference type="SAM" id="Phobius"/>
    </source>
</evidence>
<comment type="caution">
    <text evidence="2">The sequence shown here is derived from an EMBL/GenBank/DDBJ whole genome shotgun (WGS) entry which is preliminary data.</text>
</comment>
<keyword evidence="1" id="KW-0472">Membrane</keyword>
<evidence type="ECO:0000313" key="3">
    <source>
        <dbReference type="Proteomes" id="UP001595528"/>
    </source>
</evidence>
<organism evidence="2 3">
    <name type="scientific">Marinibaculum pumilum</name>
    <dbReference type="NCBI Taxonomy" id="1766165"/>
    <lineage>
        <taxon>Bacteria</taxon>
        <taxon>Pseudomonadati</taxon>
        <taxon>Pseudomonadota</taxon>
        <taxon>Alphaproteobacteria</taxon>
        <taxon>Rhodospirillales</taxon>
        <taxon>Rhodospirillaceae</taxon>
        <taxon>Marinibaculum</taxon>
    </lineage>
</organism>
<dbReference type="EMBL" id="JBHRTR010000036">
    <property type="protein sequence ID" value="MFC3230029.1"/>
    <property type="molecule type" value="Genomic_DNA"/>
</dbReference>
<proteinExistence type="predicted"/>
<keyword evidence="2" id="KW-0131">Cell cycle</keyword>